<dbReference type="GO" id="GO:0007034">
    <property type="term" value="P:vacuolar transport"/>
    <property type="evidence" value="ECO:0007669"/>
    <property type="project" value="InterPro"/>
</dbReference>
<protein>
    <submittedName>
        <fullName evidence="3">Uncharacterized protein</fullName>
    </submittedName>
</protein>
<gene>
    <name evidence="3" type="ORF">CAUJ_LOCUS2367</name>
</gene>
<keyword evidence="4" id="KW-1185">Reference proteome</keyword>
<evidence type="ECO:0000256" key="1">
    <source>
        <dbReference type="ARBA" id="ARBA00006190"/>
    </source>
</evidence>
<evidence type="ECO:0000313" key="3">
    <source>
        <dbReference type="EMBL" id="CAD6186448.1"/>
    </source>
</evidence>
<dbReference type="Proteomes" id="UP000835052">
    <property type="component" value="Unassembled WGS sequence"/>
</dbReference>
<comment type="caution">
    <text evidence="3">The sequence shown here is derived from an EMBL/GenBank/DDBJ whole genome shotgun (WGS) entry which is preliminary data.</text>
</comment>
<dbReference type="EMBL" id="CAJGYM010000004">
    <property type="protein sequence ID" value="CAD6186448.1"/>
    <property type="molecule type" value="Genomic_DNA"/>
</dbReference>
<dbReference type="InterPro" id="IPR005024">
    <property type="entry name" value="Snf7_fam"/>
</dbReference>
<evidence type="ECO:0000313" key="4">
    <source>
        <dbReference type="Proteomes" id="UP000835052"/>
    </source>
</evidence>
<sequence>MNSLFDYDEIDRIMDETKEAAEYQEEISSMLSGKLTSTDVAEVEQELEELLAVHAESSGAQLPEVPSHELPQPVPEERERERVKAKKERVALEA</sequence>
<proteinExistence type="inferred from homology"/>
<comment type="similarity">
    <text evidence="1">Belongs to the SNF7 family.</text>
</comment>
<accession>A0A8S1GU71</accession>
<reference evidence="3" key="1">
    <citation type="submission" date="2020-10" db="EMBL/GenBank/DDBJ databases">
        <authorList>
            <person name="Kikuchi T."/>
        </authorList>
    </citation>
    <scope>NUCLEOTIDE SEQUENCE</scope>
    <source>
        <strain evidence="3">NKZ352</strain>
    </source>
</reference>
<dbReference type="OrthoDB" id="441172at2759"/>
<feature type="region of interest" description="Disordered" evidence="2">
    <location>
        <begin position="56"/>
        <end position="94"/>
    </location>
</feature>
<feature type="compositionally biased region" description="Basic and acidic residues" evidence="2">
    <location>
        <begin position="75"/>
        <end position="94"/>
    </location>
</feature>
<organism evidence="3 4">
    <name type="scientific">Caenorhabditis auriculariae</name>
    <dbReference type="NCBI Taxonomy" id="2777116"/>
    <lineage>
        <taxon>Eukaryota</taxon>
        <taxon>Metazoa</taxon>
        <taxon>Ecdysozoa</taxon>
        <taxon>Nematoda</taxon>
        <taxon>Chromadorea</taxon>
        <taxon>Rhabditida</taxon>
        <taxon>Rhabditina</taxon>
        <taxon>Rhabditomorpha</taxon>
        <taxon>Rhabditoidea</taxon>
        <taxon>Rhabditidae</taxon>
        <taxon>Peloderinae</taxon>
        <taxon>Caenorhabditis</taxon>
    </lineage>
</organism>
<dbReference type="AlphaFoldDB" id="A0A8S1GU71"/>
<dbReference type="Pfam" id="PF03357">
    <property type="entry name" value="Snf7"/>
    <property type="match status" value="1"/>
</dbReference>
<name>A0A8S1GU71_9PELO</name>
<evidence type="ECO:0000256" key="2">
    <source>
        <dbReference type="SAM" id="MobiDB-lite"/>
    </source>
</evidence>